<dbReference type="GO" id="GO:0005743">
    <property type="term" value="C:mitochondrial inner membrane"/>
    <property type="evidence" value="ECO:0007669"/>
    <property type="project" value="UniProtKB-SubCell"/>
</dbReference>
<protein>
    <recommendedName>
        <fullName evidence="3">COX assembly mitochondrial protein</fullName>
    </recommendedName>
</protein>
<evidence type="ECO:0000256" key="1">
    <source>
        <dbReference type="ARBA" id="ARBA00007347"/>
    </source>
</evidence>
<dbReference type="InParanoid" id="A7TQD6"/>
<dbReference type="FunCoup" id="A7TQD6">
    <property type="interactions" value="81"/>
</dbReference>
<comment type="function">
    <text evidence="3">Required for mitochondrial cytochrome c oxidase (COX) assembly and respiration.</text>
</comment>
<proteinExistence type="inferred from homology"/>
<dbReference type="GO" id="GO:0033617">
    <property type="term" value="P:mitochondrial respiratory chain complex IV assembly"/>
    <property type="evidence" value="ECO:0007669"/>
    <property type="project" value="EnsemblFungi"/>
</dbReference>
<dbReference type="InterPro" id="IPR013892">
    <property type="entry name" value="Cyt_c_biogenesis_Cmc1-like"/>
</dbReference>
<evidence type="ECO:0000256" key="2">
    <source>
        <dbReference type="ARBA" id="ARBA00023157"/>
    </source>
</evidence>
<keyword evidence="3" id="KW-0472">Membrane</keyword>
<comment type="similarity">
    <text evidence="1 3">Belongs to the CMC family.</text>
</comment>
<name>A7TQD6_VANPO</name>
<dbReference type="STRING" id="436907.A7TQD6"/>
<comment type="subcellular location">
    <subcellularLocation>
        <location evidence="3">Mitochondrion inner membrane</location>
    </subcellularLocation>
</comment>
<dbReference type="Pfam" id="PF08583">
    <property type="entry name" value="Cmc1"/>
    <property type="match status" value="1"/>
</dbReference>
<dbReference type="PhylomeDB" id="A7TQD6"/>
<dbReference type="HOGENOM" id="CLU_169286_3_1_1"/>
<keyword evidence="2" id="KW-1015">Disulfide bond</keyword>
<reference evidence="4 5" key="1">
    <citation type="journal article" date="2007" name="Proc. Natl. Acad. Sci. U.S.A.">
        <title>Independent sorting-out of thousands of duplicated gene pairs in two yeast species descended from a whole-genome duplication.</title>
        <authorList>
            <person name="Scannell D.R."/>
            <person name="Frank A.C."/>
            <person name="Conant G.C."/>
            <person name="Byrne K.P."/>
            <person name="Woolfit M."/>
            <person name="Wolfe K.H."/>
        </authorList>
    </citation>
    <scope>NUCLEOTIDE SEQUENCE [LARGE SCALE GENOMIC DNA]</scope>
    <source>
        <strain evidence="5">ATCC 22028 / DSM 70294 / BCRC 21397 / CBS 2163 / NBRC 10782 / NRRL Y-8283 / UCD 57-17</strain>
    </source>
</reference>
<dbReference type="AlphaFoldDB" id="A7TQD6"/>
<dbReference type="Proteomes" id="UP000000267">
    <property type="component" value="Unassembled WGS sequence"/>
</dbReference>
<gene>
    <name evidence="4" type="ORF">Kpol_479p23</name>
</gene>
<keyword evidence="3" id="KW-0999">Mitochondrion inner membrane</keyword>
<dbReference type="EMBL" id="DS480456">
    <property type="protein sequence ID" value="EDO15535.1"/>
    <property type="molecule type" value="Genomic_DNA"/>
</dbReference>
<evidence type="ECO:0000313" key="5">
    <source>
        <dbReference type="Proteomes" id="UP000000267"/>
    </source>
</evidence>
<organism evidence="5">
    <name type="scientific">Vanderwaltozyma polyspora (strain ATCC 22028 / DSM 70294 / BCRC 21397 / CBS 2163 / NBRC 10782 / NRRL Y-8283 / UCD 57-17)</name>
    <name type="common">Kluyveromyces polysporus</name>
    <dbReference type="NCBI Taxonomy" id="436907"/>
    <lineage>
        <taxon>Eukaryota</taxon>
        <taxon>Fungi</taxon>
        <taxon>Dikarya</taxon>
        <taxon>Ascomycota</taxon>
        <taxon>Saccharomycotina</taxon>
        <taxon>Saccharomycetes</taxon>
        <taxon>Saccharomycetales</taxon>
        <taxon>Saccharomycetaceae</taxon>
        <taxon>Vanderwaltozyma</taxon>
    </lineage>
</organism>
<dbReference type="GeneID" id="5543600"/>
<dbReference type="GO" id="GO:0005758">
    <property type="term" value="C:mitochondrial intermembrane space"/>
    <property type="evidence" value="ECO:0007669"/>
    <property type="project" value="EnsemblFungi"/>
</dbReference>
<dbReference type="eggNOG" id="KOG4148">
    <property type="taxonomic scope" value="Eukaryota"/>
</dbReference>
<keyword evidence="5" id="KW-1185">Reference proteome</keyword>
<evidence type="ECO:0000256" key="3">
    <source>
        <dbReference type="RuleBase" id="RU364104"/>
    </source>
</evidence>
<dbReference type="OMA" id="GMCNFEK"/>
<accession>A7TQD6</accession>
<evidence type="ECO:0000313" key="4">
    <source>
        <dbReference type="EMBL" id="EDO15535.1"/>
    </source>
</evidence>
<dbReference type="OrthoDB" id="532630at2759"/>
<dbReference type="RefSeq" id="XP_001643393.1">
    <property type="nucleotide sequence ID" value="XM_001643343.1"/>
</dbReference>
<keyword evidence="3" id="KW-0496">Mitochondrion</keyword>
<dbReference type="KEGG" id="vpo:Kpol_479p23"/>
<sequence length="104" mass="12417">MHPQLEAQRFYSCAEFIDALERCHEKEFYKRMFGVCNNEKEALTKCLKETKRTLTIKSIEESKAKRKVIEDKWKKSKEEEFGEDAILKKIMERHNISMADIDKD</sequence>
<keyword evidence="3" id="KW-0143">Chaperone</keyword>